<dbReference type="PROSITE" id="PS51914">
    <property type="entry name" value="MRH"/>
    <property type="match status" value="1"/>
</dbReference>
<evidence type="ECO:0000313" key="6">
    <source>
        <dbReference type="Proteomes" id="UP000288216"/>
    </source>
</evidence>
<feature type="domain" description="MRH" evidence="4">
    <location>
        <begin position="97"/>
        <end position="202"/>
    </location>
</feature>
<dbReference type="InterPro" id="IPR036607">
    <property type="entry name" value="PRKCSH"/>
</dbReference>
<name>A0A401PDV7_SCYTO</name>
<dbReference type="PANTHER" id="PTHR12630:SF1">
    <property type="entry name" value="GLUCOSIDASE 2 SUBUNIT BETA"/>
    <property type="match status" value="1"/>
</dbReference>
<dbReference type="PANTHER" id="PTHR12630">
    <property type="entry name" value="N-LINKED OLIGOSACCHARIDE PROCESSING"/>
    <property type="match status" value="1"/>
</dbReference>
<dbReference type="STRING" id="75743.A0A401PDV7"/>
<dbReference type="GO" id="GO:0017177">
    <property type="term" value="C:glucosidase II complex"/>
    <property type="evidence" value="ECO:0007669"/>
    <property type="project" value="TreeGrafter"/>
</dbReference>
<protein>
    <recommendedName>
        <fullName evidence="4">MRH domain-containing protein</fullName>
    </recommendedName>
</protein>
<dbReference type="OrthoDB" id="28322at2759"/>
<dbReference type="SUPFAM" id="SSF50911">
    <property type="entry name" value="Mannose 6-phosphate receptor domain"/>
    <property type="match status" value="1"/>
</dbReference>
<dbReference type="InterPro" id="IPR044865">
    <property type="entry name" value="MRH_dom"/>
</dbReference>
<keyword evidence="3" id="KW-0175">Coiled coil</keyword>
<accession>A0A401PDV7</accession>
<evidence type="ECO:0000259" key="4">
    <source>
        <dbReference type="PROSITE" id="PS51914"/>
    </source>
</evidence>
<organism evidence="5 6">
    <name type="scientific">Scyliorhinus torazame</name>
    <name type="common">Cloudy catshark</name>
    <name type="synonym">Catulus torazame</name>
    <dbReference type="NCBI Taxonomy" id="75743"/>
    <lineage>
        <taxon>Eukaryota</taxon>
        <taxon>Metazoa</taxon>
        <taxon>Chordata</taxon>
        <taxon>Craniata</taxon>
        <taxon>Vertebrata</taxon>
        <taxon>Chondrichthyes</taxon>
        <taxon>Elasmobranchii</taxon>
        <taxon>Galeomorphii</taxon>
        <taxon>Galeoidea</taxon>
        <taxon>Carcharhiniformes</taxon>
        <taxon>Scyliorhinidae</taxon>
        <taxon>Scyliorhinus</taxon>
    </lineage>
</organism>
<dbReference type="AlphaFoldDB" id="A0A401PDV7"/>
<dbReference type="GO" id="GO:0001889">
    <property type="term" value="P:liver development"/>
    <property type="evidence" value="ECO:0007669"/>
    <property type="project" value="TreeGrafter"/>
</dbReference>
<sequence>MALVTNPADTTRRRFRFPNLDIAPRERRMGTLQLSVRLRPFHFFAEHVPVPGAAEKARNEFSEAEKSLKEVESLIGSIEKELTIDFGADGEFAYMFSQCYEMTTNEYVYKLCPFNKVAQKPKNGGSETSLGLWGSWAGPENNRFSAMKYEHGTGCWQGPSRSTLVKLSCGKETARRGGRRPRRAVRVGQVGLNRLLESPCEEANARSFLGPASTKLKRGSDSLSLLHYDDEIALLKENSVLFGK</sequence>
<keyword evidence="2" id="KW-1015">Disulfide bond</keyword>
<keyword evidence="6" id="KW-1185">Reference proteome</keyword>
<keyword evidence="1" id="KW-0732">Signal</keyword>
<evidence type="ECO:0000256" key="2">
    <source>
        <dbReference type="ARBA" id="ARBA00023157"/>
    </source>
</evidence>
<evidence type="ECO:0000256" key="1">
    <source>
        <dbReference type="ARBA" id="ARBA00022729"/>
    </source>
</evidence>
<proteinExistence type="predicted"/>
<dbReference type="Proteomes" id="UP000288216">
    <property type="component" value="Unassembled WGS sequence"/>
</dbReference>
<evidence type="ECO:0000313" key="5">
    <source>
        <dbReference type="EMBL" id="GCB71340.1"/>
    </source>
</evidence>
<dbReference type="Gene3D" id="2.70.130.10">
    <property type="entry name" value="Mannose-6-phosphate receptor binding domain"/>
    <property type="match status" value="1"/>
</dbReference>
<comment type="caution">
    <text evidence="5">The sequence shown here is derived from an EMBL/GenBank/DDBJ whole genome shotgun (WGS) entry which is preliminary data.</text>
</comment>
<feature type="coiled-coil region" evidence="3">
    <location>
        <begin position="54"/>
        <end position="81"/>
    </location>
</feature>
<dbReference type="GO" id="GO:0006491">
    <property type="term" value="P:N-glycan processing"/>
    <property type="evidence" value="ECO:0007669"/>
    <property type="project" value="TreeGrafter"/>
</dbReference>
<reference evidence="5 6" key="1">
    <citation type="journal article" date="2018" name="Nat. Ecol. Evol.">
        <title>Shark genomes provide insights into elasmobranch evolution and the origin of vertebrates.</title>
        <authorList>
            <person name="Hara Y"/>
            <person name="Yamaguchi K"/>
            <person name="Onimaru K"/>
            <person name="Kadota M"/>
            <person name="Koyanagi M"/>
            <person name="Keeley SD"/>
            <person name="Tatsumi K"/>
            <person name="Tanaka K"/>
            <person name="Motone F"/>
            <person name="Kageyama Y"/>
            <person name="Nozu R"/>
            <person name="Adachi N"/>
            <person name="Nishimura O"/>
            <person name="Nakagawa R"/>
            <person name="Tanegashima C"/>
            <person name="Kiyatake I"/>
            <person name="Matsumoto R"/>
            <person name="Murakumo K"/>
            <person name="Nishida K"/>
            <person name="Terakita A"/>
            <person name="Kuratani S"/>
            <person name="Sato K"/>
            <person name="Hyodo S Kuraku.S."/>
        </authorList>
    </citation>
    <scope>NUCLEOTIDE SEQUENCE [LARGE SCALE GENOMIC DNA]</scope>
</reference>
<dbReference type="Pfam" id="PF13015">
    <property type="entry name" value="PRKCSH_1"/>
    <property type="match status" value="1"/>
</dbReference>
<dbReference type="EMBL" id="BFAA01004856">
    <property type="protein sequence ID" value="GCB71340.1"/>
    <property type="molecule type" value="Genomic_DNA"/>
</dbReference>
<gene>
    <name evidence="5" type="ORF">scyTo_0010984</name>
</gene>
<dbReference type="InterPro" id="IPR009011">
    <property type="entry name" value="Man6P_isomerase_rcpt-bd_dom_sf"/>
</dbReference>
<dbReference type="InterPro" id="IPR039794">
    <property type="entry name" value="Gtb1-like"/>
</dbReference>
<evidence type="ECO:0000256" key="3">
    <source>
        <dbReference type="SAM" id="Coils"/>
    </source>
</evidence>